<gene>
    <name evidence="2" type="ORF">NAEGRDRAFT_53287</name>
</gene>
<evidence type="ECO:0000313" key="2">
    <source>
        <dbReference type="EMBL" id="EFC38075.1"/>
    </source>
</evidence>
<dbReference type="VEuPathDB" id="AmoebaDB:NAEGRDRAFT_53287"/>
<dbReference type="Gene3D" id="3.80.10.10">
    <property type="entry name" value="Ribonuclease Inhibitor"/>
    <property type="match status" value="1"/>
</dbReference>
<feature type="region of interest" description="Disordered" evidence="1">
    <location>
        <begin position="1"/>
        <end position="29"/>
    </location>
</feature>
<dbReference type="RefSeq" id="XP_002670819.1">
    <property type="nucleotide sequence ID" value="XM_002670773.1"/>
</dbReference>
<dbReference type="SUPFAM" id="SSF52058">
    <property type="entry name" value="L domain-like"/>
    <property type="match status" value="1"/>
</dbReference>
<evidence type="ECO:0000256" key="1">
    <source>
        <dbReference type="SAM" id="MobiDB-lite"/>
    </source>
</evidence>
<dbReference type="InterPro" id="IPR036047">
    <property type="entry name" value="F-box-like_dom_sf"/>
</dbReference>
<dbReference type="GO" id="GO:0031146">
    <property type="term" value="P:SCF-dependent proteasomal ubiquitin-dependent protein catabolic process"/>
    <property type="evidence" value="ECO:0007669"/>
    <property type="project" value="TreeGrafter"/>
</dbReference>
<dbReference type="PANTHER" id="PTHR13318">
    <property type="entry name" value="PARTNER OF PAIRED, ISOFORM B-RELATED"/>
    <property type="match status" value="1"/>
</dbReference>
<evidence type="ECO:0008006" key="4">
    <source>
        <dbReference type="Google" id="ProtNLM"/>
    </source>
</evidence>
<organism evidence="3">
    <name type="scientific">Naegleria gruberi</name>
    <name type="common">Amoeba</name>
    <dbReference type="NCBI Taxonomy" id="5762"/>
    <lineage>
        <taxon>Eukaryota</taxon>
        <taxon>Discoba</taxon>
        <taxon>Heterolobosea</taxon>
        <taxon>Tetramitia</taxon>
        <taxon>Eutetramitia</taxon>
        <taxon>Vahlkampfiidae</taxon>
        <taxon>Naegleria</taxon>
    </lineage>
</organism>
<dbReference type="Proteomes" id="UP000006671">
    <property type="component" value="Unassembled WGS sequence"/>
</dbReference>
<dbReference type="SUPFAM" id="SSF81383">
    <property type="entry name" value="F-box domain"/>
    <property type="match status" value="1"/>
</dbReference>
<evidence type="ECO:0000313" key="3">
    <source>
        <dbReference type="Proteomes" id="UP000006671"/>
    </source>
</evidence>
<dbReference type="EMBL" id="GG738911">
    <property type="protein sequence ID" value="EFC38075.1"/>
    <property type="molecule type" value="Genomic_DNA"/>
</dbReference>
<dbReference type="AlphaFoldDB" id="D2VYL0"/>
<feature type="compositionally biased region" description="Basic residues" evidence="1">
    <location>
        <begin position="1"/>
        <end position="11"/>
    </location>
</feature>
<dbReference type="InParanoid" id="D2VYL0"/>
<reference evidence="2 3" key="1">
    <citation type="journal article" date="2010" name="Cell">
        <title>The genome of Naegleria gruberi illuminates early eukaryotic versatility.</title>
        <authorList>
            <person name="Fritz-Laylin L.K."/>
            <person name="Prochnik S.E."/>
            <person name="Ginger M.L."/>
            <person name="Dacks J.B."/>
            <person name="Carpenter M.L."/>
            <person name="Field M.C."/>
            <person name="Kuo A."/>
            <person name="Paredez A."/>
            <person name="Chapman J."/>
            <person name="Pham J."/>
            <person name="Shu S."/>
            <person name="Neupane R."/>
            <person name="Cipriano M."/>
            <person name="Mancuso J."/>
            <person name="Tu H."/>
            <person name="Salamov A."/>
            <person name="Lindquist E."/>
            <person name="Shapiro H."/>
            <person name="Lucas S."/>
            <person name="Grigoriev I.V."/>
            <person name="Cande W.Z."/>
            <person name="Fulton C."/>
            <person name="Rokhsar D.S."/>
            <person name="Dawson S.C."/>
        </authorList>
    </citation>
    <scope>NUCLEOTIDE SEQUENCE [LARGE SCALE GENOMIC DNA]</scope>
    <source>
        <strain evidence="2 3">NEG-M</strain>
    </source>
</reference>
<protein>
    <recommendedName>
        <fullName evidence="4">F-box domain-containing protein</fullName>
    </recommendedName>
</protein>
<dbReference type="GeneID" id="8858028"/>
<proteinExistence type="predicted"/>
<keyword evidence="3" id="KW-1185">Reference proteome</keyword>
<dbReference type="GO" id="GO:0019005">
    <property type="term" value="C:SCF ubiquitin ligase complex"/>
    <property type="evidence" value="ECO:0007669"/>
    <property type="project" value="TreeGrafter"/>
</dbReference>
<dbReference type="InterPro" id="IPR032675">
    <property type="entry name" value="LRR_dom_sf"/>
</dbReference>
<accession>D2VYL0</accession>
<dbReference type="KEGG" id="ngr:NAEGRDRAFT_53287"/>
<sequence length="526" mass="60515">MAIQSNKKRKHEPSSQPSDNDDEKMSNDPNFESVLFDEMTQVNCQLISLANKVKQVDYHYFLNNSGMIDEFIGNIHEFLKQVDIHRKQVSFTRLSADSLSHIFQFLDTTTLKNHCGLVSKLWNQSVEGLKVRVRPLNVDNLLNSSLIKKVSSLKLVNPTANTFKSIAKSRNLVNLQTLDLSDHKLSKTAIGHVKKFQVPNLTELKLCKMKKFTEKEVAKELFHSKFMSNIKKLYLSHSFEGSSKSFIESISESKYMNQITHLNINNTYIDKYNKDTGIDKFLKDKINLEHLEMEFYRLSVHPNLLTSGNYKNLTYLNISNCFVSNQEFVDLILSPNLPKLTTLKAKRLNNFYWSNAQPTQAVEFPPNRQSSLTELDLGDLTLPKLFDHCPKLKKLSFSDFDDDDNNKEILNMMKSPNLSNLEYLDINHWKGMSENLFTNPIYSNLKELYLTPIHQVEPLDVNLVSNCTNLVNLAKLCIKSAHILTNDCLEEFNKNPTFVKLTNITLPTKLVTGSDDDYLDEDDDFF</sequence>
<name>D2VYL0_NAEGR</name>